<reference evidence="4 5" key="1">
    <citation type="submission" date="2012-08" db="EMBL/GenBank/DDBJ databases">
        <title>Whole genome shotgun sequence of Kineosphaera limosa NBRC 100340.</title>
        <authorList>
            <person name="Yoshida I."/>
            <person name="Isaki S."/>
            <person name="Hosoyama A."/>
            <person name="Tsuchikane K."/>
            <person name="Katsumata H."/>
            <person name="Ando Y."/>
            <person name="Ohji S."/>
            <person name="Hamada M."/>
            <person name="Tamura T."/>
            <person name="Yamazoe A."/>
            <person name="Yamazaki S."/>
            <person name="Fujita N."/>
        </authorList>
    </citation>
    <scope>NUCLEOTIDE SEQUENCE [LARGE SCALE GENOMIC DNA]</scope>
    <source>
        <strain evidence="4 5">NBRC 100340</strain>
    </source>
</reference>
<evidence type="ECO:0000313" key="5">
    <source>
        <dbReference type="Proteomes" id="UP000008366"/>
    </source>
</evidence>
<dbReference type="InterPro" id="IPR011763">
    <property type="entry name" value="COA_CT_C"/>
</dbReference>
<dbReference type="OrthoDB" id="9803706at2"/>
<dbReference type="AlphaFoldDB" id="K6WXF1"/>
<dbReference type="GO" id="GO:0004485">
    <property type="term" value="F:methylcrotonoyl-CoA carboxylase activity"/>
    <property type="evidence" value="ECO:0007669"/>
    <property type="project" value="TreeGrafter"/>
</dbReference>
<comment type="caution">
    <text evidence="4">The sequence shown here is derived from an EMBL/GenBank/DDBJ whole genome shotgun (WGS) entry which is preliminary data.</text>
</comment>
<feature type="domain" description="CoA carboxyltransferase C-terminal" evidence="3">
    <location>
        <begin position="274"/>
        <end position="525"/>
    </location>
</feature>
<dbReference type="PANTHER" id="PTHR22855">
    <property type="entry name" value="ACETYL, PROPIONYL, PYRUVATE, AND GLUTACONYL CARBOXYLASE-RELATED"/>
    <property type="match status" value="1"/>
</dbReference>
<evidence type="ECO:0000313" key="4">
    <source>
        <dbReference type="EMBL" id="GAB96762.1"/>
    </source>
</evidence>
<dbReference type="Proteomes" id="UP000008366">
    <property type="component" value="Unassembled WGS sequence"/>
</dbReference>
<sequence>MTLQTDDSFAPPTPPESGGDPRVGDIRKRLGAAHLASGTLSEAARAKLDRQGKLYVRDRIALLFDEGSFVEDGRYANALAPGLPADGVVTGRGTVDGRAAIVIANDPSVKAGSWGARTVEKIIRATEAALREELPVFWFVDSAGARITDQVEMFPGRRGAGRIFHNQVALSGRVPQICCLFGPSAAGGAYIPSFTDVIIMVDGNASMYLGSPRMAEMVVGEKVSLEEMGGARMHCTVSGVGDLLVSDDVEAIETAKLYFSYVPSTWRDEPPVYLDEPPLQPLQRDTVPEIESAPFDIHTVIDGLVDEESFFEIKPLFAAELVVGFARLGGRTIGIVANNSAVKGGVLFTDSADKAARFIWLCDAFSIPLVYLADVPGFMIGSEVERGGIIRHGAKMVAAVSEATVPQVCVVVRKAYGAGLYAMGGPGFGPDATIVLPTARIAVMGPEAAVNAVFANKIAAIEDEGERAAYVAARRTEYEEDVDLERLAADLVVDSIIEADELREDLVRRLRYASRRERLFSERRHGVHPV</sequence>
<organism evidence="4 5">
    <name type="scientific">Kineosphaera limosa NBRC 100340</name>
    <dbReference type="NCBI Taxonomy" id="1184609"/>
    <lineage>
        <taxon>Bacteria</taxon>
        <taxon>Bacillati</taxon>
        <taxon>Actinomycetota</taxon>
        <taxon>Actinomycetes</taxon>
        <taxon>Micrococcales</taxon>
        <taxon>Dermatophilaceae</taxon>
        <taxon>Kineosphaera</taxon>
    </lineage>
</organism>
<dbReference type="PANTHER" id="PTHR22855:SF13">
    <property type="entry name" value="METHYLCROTONOYL-COA CARBOXYLASE BETA CHAIN, MITOCHONDRIAL"/>
    <property type="match status" value="1"/>
</dbReference>
<dbReference type="PROSITE" id="PS50980">
    <property type="entry name" value="COA_CT_NTER"/>
    <property type="match status" value="1"/>
</dbReference>
<evidence type="ECO:0000256" key="1">
    <source>
        <dbReference type="SAM" id="MobiDB-lite"/>
    </source>
</evidence>
<proteinExistence type="predicted"/>
<dbReference type="STRING" id="1184609.KILIM_047_00240"/>
<keyword evidence="5" id="KW-1185">Reference proteome</keyword>
<feature type="domain" description="CoA carboxyltransferase N-terminal" evidence="2">
    <location>
        <begin position="19"/>
        <end position="274"/>
    </location>
</feature>
<dbReference type="GO" id="GO:1905202">
    <property type="term" value="C:methylcrotonoyl-CoA carboxylase complex"/>
    <property type="evidence" value="ECO:0007669"/>
    <property type="project" value="TreeGrafter"/>
</dbReference>
<dbReference type="RefSeq" id="WP_006593294.1">
    <property type="nucleotide sequence ID" value="NZ_BAHD01000047.1"/>
</dbReference>
<dbReference type="InterPro" id="IPR045190">
    <property type="entry name" value="MCCB/AccD1-like"/>
</dbReference>
<dbReference type="eggNOG" id="COG4799">
    <property type="taxonomic scope" value="Bacteria"/>
</dbReference>
<dbReference type="InterPro" id="IPR034733">
    <property type="entry name" value="AcCoA_carboxyl_beta"/>
</dbReference>
<evidence type="ECO:0000259" key="2">
    <source>
        <dbReference type="PROSITE" id="PS50980"/>
    </source>
</evidence>
<evidence type="ECO:0000259" key="3">
    <source>
        <dbReference type="PROSITE" id="PS50989"/>
    </source>
</evidence>
<dbReference type="SUPFAM" id="SSF52096">
    <property type="entry name" value="ClpP/crotonase"/>
    <property type="match status" value="2"/>
</dbReference>
<dbReference type="InterPro" id="IPR029045">
    <property type="entry name" value="ClpP/crotonase-like_dom_sf"/>
</dbReference>
<gene>
    <name evidence="4" type="ORF">KILIM_047_00240</name>
</gene>
<feature type="region of interest" description="Disordered" evidence="1">
    <location>
        <begin position="1"/>
        <end position="22"/>
    </location>
</feature>
<dbReference type="Pfam" id="PF01039">
    <property type="entry name" value="Carboxyl_trans"/>
    <property type="match status" value="1"/>
</dbReference>
<dbReference type="GO" id="GO:0006552">
    <property type="term" value="P:L-leucine catabolic process"/>
    <property type="evidence" value="ECO:0007669"/>
    <property type="project" value="TreeGrafter"/>
</dbReference>
<accession>K6WXF1</accession>
<dbReference type="Gene3D" id="3.90.226.10">
    <property type="entry name" value="2-enoyl-CoA Hydratase, Chain A, domain 1"/>
    <property type="match status" value="2"/>
</dbReference>
<dbReference type="PROSITE" id="PS50989">
    <property type="entry name" value="COA_CT_CTER"/>
    <property type="match status" value="1"/>
</dbReference>
<protein>
    <submittedName>
        <fullName evidence="4">Putative propionyl-CoA carboxylase</fullName>
    </submittedName>
</protein>
<dbReference type="EMBL" id="BAHD01000047">
    <property type="protein sequence ID" value="GAB96762.1"/>
    <property type="molecule type" value="Genomic_DNA"/>
</dbReference>
<name>K6WXF1_9MICO</name>
<dbReference type="InterPro" id="IPR011762">
    <property type="entry name" value="COA_CT_N"/>
</dbReference>